<evidence type="ECO:0000256" key="1">
    <source>
        <dbReference type="SAM" id="MobiDB-lite"/>
    </source>
</evidence>
<dbReference type="Proteomes" id="UP000319825">
    <property type="component" value="Unassembled WGS sequence"/>
</dbReference>
<dbReference type="EMBL" id="VLKE01000001">
    <property type="protein sequence ID" value="TWH70250.1"/>
    <property type="molecule type" value="Genomic_DNA"/>
</dbReference>
<dbReference type="GO" id="GO:0003677">
    <property type="term" value="F:DNA binding"/>
    <property type="evidence" value="ECO:0007669"/>
    <property type="project" value="UniProtKB-KW"/>
</dbReference>
<evidence type="ECO:0000313" key="2">
    <source>
        <dbReference type="EMBL" id="TWH70250.1"/>
    </source>
</evidence>
<comment type="caution">
    <text evidence="2">The sequence shown here is derived from an EMBL/GenBank/DDBJ whole genome shotgun (WGS) entry which is preliminary data.</text>
</comment>
<dbReference type="RefSeq" id="WP_246140956.1">
    <property type="nucleotide sequence ID" value="NZ_BAAATQ010000176.1"/>
</dbReference>
<keyword evidence="2" id="KW-0371">Homeobox</keyword>
<feature type="region of interest" description="Disordered" evidence="1">
    <location>
        <begin position="238"/>
        <end position="262"/>
    </location>
</feature>
<reference evidence="2 3" key="1">
    <citation type="submission" date="2019-07" db="EMBL/GenBank/DDBJ databases">
        <title>R&amp;d 2014.</title>
        <authorList>
            <person name="Klenk H.-P."/>
        </authorList>
    </citation>
    <scope>NUCLEOTIDE SEQUENCE [LARGE SCALE GENOMIC DNA]</scope>
    <source>
        <strain evidence="2 3">DSM 43868</strain>
    </source>
</reference>
<proteinExistence type="predicted"/>
<name>A0A562IH30_MICOL</name>
<keyword evidence="2" id="KW-0238">DNA-binding</keyword>
<evidence type="ECO:0000313" key="3">
    <source>
        <dbReference type="Proteomes" id="UP000319825"/>
    </source>
</evidence>
<protein>
    <submittedName>
        <fullName evidence="2">Homeodomain-containing protein</fullName>
    </submittedName>
</protein>
<accession>A0A562IH30</accession>
<gene>
    <name evidence="2" type="ORF">JD77_05271</name>
</gene>
<sequence length="316" mass="34037">MVERPGVLRVNDRVVFAGTTHTVVAISGASIRLLSAAGATTVVALAYLLAAPDFELVGAAPAPRVDPHGLLKAPPAQVVRAARDWERHLIEVETGLAPEGTVPRPGYDPATFTLAAREAAKAAELTDAGAKTSVRTVQRMRRRYREQGLWGLVDTRHARVAKPTGHVDARVVAAAVAVIERQTGTSTGTKSRALRQIRELLDEEHGPGVVKMPSQATCYRLLEVLSAGRHTFGSAVTRRQTANKPAGAYTATTASRPGEQVQMDSTRWTCWRSWMTGSPAERNSFSRSTSPPARSALACCGRSGRRRSTRRCCWPG</sequence>
<dbReference type="AlphaFoldDB" id="A0A562IH30"/>
<organism evidence="2 3">
    <name type="scientific">Micromonospora olivasterospora</name>
    <dbReference type="NCBI Taxonomy" id="1880"/>
    <lineage>
        <taxon>Bacteria</taxon>
        <taxon>Bacillati</taxon>
        <taxon>Actinomycetota</taxon>
        <taxon>Actinomycetes</taxon>
        <taxon>Micromonosporales</taxon>
        <taxon>Micromonosporaceae</taxon>
        <taxon>Micromonospora</taxon>
    </lineage>
</organism>
<dbReference type="Pfam" id="PF13565">
    <property type="entry name" value="HTH_32"/>
    <property type="match status" value="1"/>
</dbReference>
<keyword evidence="3" id="KW-1185">Reference proteome</keyword>